<evidence type="ECO:0000313" key="7">
    <source>
        <dbReference type="EMBL" id="TCP31615.1"/>
    </source>
</evidence>
<comment type="catalytic activity">
    <reaction evidence="5">
        <text>biotin + L-lysyl-[protein] + ATP = N(6)-biotinyl-L-lysyl-[protein] + AMP + diphosphate + H(+)</text>
        <dbReference type="Rhea" id="RHEA:11756"/>
        <dbReference type="Rhea" id="RHEA-COMP:9752"/>
        <dbReference type="Rhea" id="RHEA-COMP:10505"/>
        <dbReference type="ChEBI" id="CHEBI:15378"/>
        <dbReference type="ChEBI" id="CHEBI:29969"/>
        <dbReference type="ChEBI" id="CHEBI:30616"/>
        <dbReference type="ChEBI" id="CHEBI:33019"/>
        <dbReference type="ChEBI" id="CHEBI:57586"/>
        <dbReference type="ChEBI" id="CHEBI:83144"/>
        <dbReference type="ChEBI" id="CHEBI:456215"/>
        <dbReference type="EC" id="6.3.4.15"/>
    </reaction>
</comment>
<evidence type="ECO:0000256" key="5">
    <source>
        <dbReference type="HAMAP-Rule" id="MF_00978"/>
    </source>
</evidence>
<sequence>MGDGLSKTKNRILKMLVDHQNEYLSGQKICDCLGCSRTAVWKHIKDLQKEGFKIDSVQKKGYRMTAPSHHLSEANILSSLKTKKLGHNLKFHETLPSTQKEAHHLAEDGAADGTLVVADEQSTGRGRLGREWHSPMGTGIWMSLIIRPDIALHQTPQLTLLTSVAVVKAIHDITGVECGIKWPNDILYNGKKIVGILTELQAEASHVKAIIIGIGMNVNADAADFPDELKKRAASIKSLTGREHDRPAIIQAILKHFELLYNTYLEEGFEIIKLLWESYALSLGKEIYARTVKGDTIKGLAKGIDDEGVLLLETRDGTVHHIYSADIEII</sequence>
<feature type="DNA-binding region" description="H-T-H motif" evidence="5">
    <location>
        <begin position="26"/>
        <end position="45"/>
    </location>
</feature>
<evidence type="ECO:0000256" key="4">
    <source>
        <dbReference type="ARBA" id="ARBA00023267"/>
    </source>
</evidence>
<dbReference type="InterPro" id="IPR036390">
    <property type="entry name" value="WH_DNA-bd_sf"/>
</dbReference>
<dbReference type="GO" id="GO:0005737">
    <property type="term" value="C:cytoplasm"/>
    <property type="evidence" value="ECO:0007669"/>
    <property type="project" value="TreeGrafter"/>
</dbReference>
<name>A0A4R2PCF8_9BACL</name>
<keyword evidence="8" id="KW-1185">Reference proteome</keyword>
<dbReference type="GO" id="GO:0009249">
    <property type="term" value="P:protein lipoylation"/>
    <property type="evidence" value="ECO:0007669"/>
    <property type="project" value="UniProtKB-ARBA"/>
</dbReference>
<dbReference type="InterPro" id="IPR045864">
    <property type="entry name" value="aa-tRNA-synth_II/BPL/LPL"/>
</dbReference>
<dbReference type="AlphaFoldDB" id="A0A4R2PCF8"/>
<proteinExistence type="inferred from homology"/>
<keyword evidence="3 5" id="KW-0067">ATP-binding</keyword>
<dbReference type="PANTHER" id="PTHR12835">
    <property type="entry name" value="BIOTIN PROTEIN LIGASE"/>
    <property type="match status" value="1"/>
</dbReference>
<evidence type="ECO:0000259" key="6">
    <source>
        <dbReference type="PROSITE" id="PS51733"/>
    </source>
</evidence>
<dbReference type="RefSeq" id="WP_132743190.1">
    <property type="nucleotide sequence ID" value="NZ_SLXK01000002.1"/>
</dbReference>
<dbReference type="InterPro" id="IPR004143">
    <property type="entry name" value="BPL_LPL_catalytic"/>
</dbReference>
<evidence type="ECO:0000256" key="3">
    <source>
        <dbReference type="ARBA" id="ARBA00022840"/>
    </source>
</evidence>
<comment type="similarity">
    <text evidence="5">Belongs to the biotin--protein ligase family.</text>
</comment>
<comment type="caution">
    <text evidence="5">Lacks conserved residue(s) required for the propagation of feature annotation.</text>
</comment>
<dbReference type="SUPFAM" id="SSF50037">
    <property type="entry name" value="C-terminal domain of transcriptional repressors"/>
    <property type="match status" value="1"/>
</dbReference>
<dbReference type="InterPro" id="IPR008988">
    <property type="entry name" value="Transcriptional_repressor_C"/>
</dbReference>
<dbReference type="GO" id="GO:0006355">
    <property type="term" value="P:regulation of DNA-templated transcription"/>
    <property type="evidence" value="ECO:0007669"/>
    <property type="project" value="UniProtKB-UniRule"/>
</dbReference>
<dbReference type="SUPFAM" id="SSF55681">
    <property type="entry name" value="Class II aaRS and biotin synthetases"/>
    <property type="match status" value="1"/>
</dbReference>
<evidence type="ECO:0000256" key="2">
    <source>
        <dbReference type="ARBA" id="ARBA00022741"/>
    </source>
</evidence>
<dbReference type="SUPFAM" id="SSF46785">
    <property type="entry name" value="Winged helix' DNA-binding domain"/>
    <property type="match status" value="1"/>
</dbReference>
<dbReference type="Pfam" id="PF08279">
    <property type="entry name" value="HTH_11"/>
    <property type="match status" value="1"/>
</dbReference>
<dbReference type="CDD" id="cd16442">
    <property type="entry name" value="BPL"/>
    <property type="match status" value="1"/>
</dbReference>
<protein>
    <recommendedName>
        <fullName evidence="5">Bifunctional ligase/repressor BirA</fullName>
    </recommendedName>
    <alternativeName>
        <fullName evidence="5">Biotin--[acetyl-CoA-carboxylase] ligase</fullName>
        <ecNumber evidence="5">6.3.4.15</ecNumber>
    </alternativeName>
    <alternativeName>
        <fullName evidence="5">Biotin--protein ligase</fullName>
    </alternativeName>
    <alternativeName>
        <fullName evidence="5">Biotin-[acetyl-CoA carboxylase] synthetase</fullName>
    </alternativeName>
</protein>
<keyword evidence="2 5" id="KW-0547">Nucleotide-binding</keyword>
<keyword evidence="4 5" id="KW-0092">Biotin</keyword>
<dbReference type="GO" id="GO:0004077">
    <property type="term" value="F:biotin--[biotin carboxyl-carrier protein] ligase activity"/>
    <property type="evidence" value="ECO:0007669"/>
    <property type="project" value="UniProtKB-UniRule"/>
</dbReference>
<reference evidence="7 8" key="1">
    <citation type="submission" date="2019-03" db="EMBL/GenBank/DDBJ databases">
        <title>Genomic Encyclopedia of Type Strains, Phase IV (KMG-IV): sequencing the most valuable type-strain genomes for metagenomic binning, comparative biology and taxonomic classification.</title>
        <authorList>
            <person name="Goeker M."/>
        </authorList>
    </citation>
    <scope>NUCLEOTIDE SEQUENCE [LARGE SCALE GENOMIC DNA]</scope>
    <source>
        <strain evidence="7 8">DSM 19377</strain>
    </source>
</reference>
<keyword evidence="5" id="KW-0804">Transcription</keyword>
<evidence type="ECO:0000256" key="1">
    <source>
        <dbReference type="ARBA" id="ARBA00022598"/>
    </source>
</evidence>
<feature type="binding site" evidence="5">
    <location>
        <begin position="125"/>
        <end position="127"/>
    </location>
    <ligand>
        <name>biotin</name>
        <dbReference type="ChEBI" id="CHEBI:57586"/>
    </ligand>
</feature>
<dbReference type="HAMAP" id="MF_00978">
    <property type="entry name" value="Bifunct_BirA"/>
    <property type="match status" value="1"/>
</dbReference>
<dbReference type="GO" id="GO:0016740">
    <property type="term" value="F:transferase activity"/>
    <property type="evidence" value="ECO:0007669"/>
    <property type="project" value="UniProtKB-ARBA"/>
</dbReference>
<evidence type="ECO:0000313" key="8">
    <source>
        <dbReference type="Proteomes" id="UP000295416"/>
    </source>
</evidence>
<dbReference type="PANTHER" id="PTHR12835:SF5">
    <property type="entry name" value="BIOTIN--PROTEIN LIGASE"/>
    <property type="match status" value="1"/>
</dbReference>
<keyword evidence="5" id="KW-0805">Transcription regulation</keyword>
<dbReference type="InterPro" id="IPR003142">
    <property type="entry name" value="BPL_C"/>
</dbReference>
<dbReference type="EC" id="6.3.4.15" evidence="5"/>
<accession>A0A4R2PCF8</accession>
<gene>
    <name evidence="5" type="primary">birA</name>
    <name evidence="7" type="ORF">EV207_102105</name>
</gene>
<feature type="binding site" evidence="5">
    <location>
        <position position="192"/>
    </location>
    <ligand>
        <name>biotin</name>
        <dbReference type="ChEBI" id="CHEBI:57586"/>
    </ligand>
</feature>
<feature type="binding site" evidence="5">
    <location>
        <position position="121"/>
    </location>
    <ligand>
        <name>biotin</name>
        <dbReference type="ChEBI" id="CHEBI:57586"/>
    </ligand>
</feature>
<dbReference type="NCBIfam" id="TIGR00121">
    <property type="entry name" value="birA_ligase"/>
    <property type="match status" value="1"/>
</dbReference>
<dbReference type="Gene3D" id="3.30.930.10">
    <property type="entry name" value="Bira Bifunctional Protein, Domain 2"/>
    <property type="match status" value="1"/>
</dbReference>
<dbReference type="GO" id="GO:0003677">
    <property type="term" value="F:DNA binding"/>
    <property type="evidence" value="ECO:0007669"/>
    <property type="project" value="UniProtKB-UniRule"/>
</dbReference>
<dbReference type="Gene3D" id="2.30.30.100">
    <property type="match status" value="1"/>
</dbReference>
<dbReference type="Gene3D" id="1.10.10.10">
    <property type="entry name" value="Winged helix-like DNA-binding domain superfamily/Winged helix DNA-binding domain"/>
    <property type="match status" value="1"/>
</dbReference>
<dbReference type="InterPro" id="IPR036388">
    <property type="entry name" value="WH-like_DNA-bd_sf"/>
</dbReference>
<dbReference type="OrthoDB" id="9807064at2"/>
<comment type="function">
    <text evidence="5">Acts both as a biotin--[acetyl-CoA-carboxylase] ligase and a repressor.</text>
</comment>
<keyword evidence="1 5" id="KW-0436">Ligase</keyword>
<keyword evidence="5" id="KW-0238">DNA-binding</keyword>
<organism evidence="7 8">
    <name type="scientific">Scopulibacillus darangshiensis</name>
    <dbReference type="NCBI Taxonomy" id="442528"/>
    <lineage>
        <taxon>Bacteria</taxon>
        <taxon>Bacillati</taxon>
        <taxon>Bacillota</taxon>
        <taxon>Bacilli</taxon>
        <taxon>Bacillales</taxon>
        <taxon>Sporolactobacillaceae</taxon>
        <taxon>Scopulibacillus</taxon>
    </lineage>
</organism>
<dbReference type="Proteomes" id="UP000295416">
    <property type="component" value="Unassembled WGS sequence"/>
</dbReference>
<dbReference type="InterPro" id="IPR030855">
    <property type="entry name" value="Bifunct_BirA"/>
</dbReference>
<dbReference type="Pfam" id="PF02237">
    <property type="entry name" value="BPL_C"/>
    <property type="match status" value="1"/>
</dbReference>
<feature type="domain" description="BPL/LPL catalytic" evidence="6">
    <location>
        <begin position="77"/>
        <end position="265"/>
    </location>
</feature>
<dbReference type="InterPro" id="IPR013196">
    <property type="entry name" value="HTH_11"/>
</dbReference>
<comment type="caution">
    <text evidence="7">The sequence shown here is derived from an EMBL/GenBank/DDBJ whole genome shotgun (WGS) entry which is preliminary data.</text>
</comment>
<dbReference type="PROSITE" id="PS51733">
    <property type="entry name" value="BPL_LPL_CATALYTIC"/>
    <property type="match status" value="1"/>
</dbReference>
<dbReference type="Pfam" id="PF03099">
    <property type="entry name" value="BPL_LplA_LipB"/>
    <property type="match status" value="1"/>
</dbReference>
<dbReference type="GO" id="GO:0005524">
    <property type="term" value="F:ATP binding"/>
    <property type="evidence" value="ECO:0007669"/>
    <property type="project" value="UniProtKB-UniRule"/>
</dbReference>
<dbReference type="EMBL" id="SLXK01000002">
    <property type="protein sequence ID" value="TCP31615.1"/>
    <property type="molecule type" value="Genomic_DNA"/>
</dbReference>
<dbReference type="InterPro" id="IPR004408">
    <property type="entry name" value="Biotin_CoA_COase_ligase"/>
</dbReference>
<keyword evidence="5" id="KW-0678">Repressor</keyword>